<dbReference type="RefSeq" id="WP_112750003.1">
    <property type="nucleotide sequence ID" value="NZ_QMFY01000026.1"/>
</dbReference>
<dbReference type="PROSITE" id="PS51257">
    <property type="entry name" value="PROKAR_LIPOPROTEIN"/>
    <property type="match status" value="1"/>
</dbReference>
<dbReference type="EMBL" id="QMFY01000026">
    <property type="protein sequence ID" value="RAV97847.1"/>
    <property type="molecule type" value="Genomic_DNA"/>
</dbReference>
<sequence length="154" mass="17336">MKRNYYLMLGALICFAVAIASCGKKDAKAEEEKHDHAHDEHAEWKEMDAFHELMAASFHPYKDTMNLAPAKSLADSMKVSAEQWFNAPLPEKVNNDETKAKLQALRDGTASFADLVKSGDDKAVGDALNKLHDLFHEIQNLWYGGKGHDHHHEH</sequence>
<feature type="chain" id="PRO_5016819194" evidence="1">
    <location>
        <begin position="21"/>
        <end position="154"/>
    </location>
</feature>
<name>A0A364XVU9_9BACT</name>
<keyword evidence="3" id="KW-1185">Reference proteome</keyword>
<gene>
    <name evidence="2" type="ORF">DQQ10_26645</name>
</gene>
<organism evidence="2 3">
    <name type="scientific">Pseudochryseolinea flava</name>
    <dbReference type="NCBI Taxonomy" id="2059302"/>
    <lineage>
        <taxon>Bacteria</taxon>
        <taxon>Pseudomonadati</taxon>
        <taxon>Bacteroidota</taxon>
        <taxon>Cytophagia</taxon>
        <taxon>Cytophagales</taxon>
        <taxon>Fulvivirgaceae</taxon>
        <taxon>Pseudochryseolinea</taxon>
    </lineage>
</organism>
<proteinExistence type="predicted"/>
<dbReference type="AlphaFoldDB" id="A0A364XVU9"/>
<evidence type="ECO:0000256" key="1">
    <source>
        <dbReference type="SAM" id="SignalP"/>
    </source>
</evidence>
<comment type="caution">
    <text evidence="2">The sequence shown here is derived from an EMBL/GenBank/DDBJ whole genome shotgun (WGS) entry which is preliminary data.</text>
</comment>
<protein>
    <submittedName>
        <fullName evidence="2">Uncharacterized protein</fullName>
    </submittedName>
</protein>
<reference evidence="2 3" key="1">
    <citation type="submission" date="2018-06" db="EMBL/GenBank/DDBJ databases">
        <title>Chryseolinea flavus sp. nov., a member of the phylum Bacteroidetes isolated from soil.</title>
        <authorList>
            <person name="Li Y."/>
            <person name="Wang J."/>
        </authorList>
    </citation>
    <scope>NUCLEOTIDE SEQUENCE [LARGE SCALE GENOMIC DNA]</scope>
    <source>
        <strain evidence="2 3">SDU1-6</strain>
    </source>
</reference>
<keyword evidence="1" id="KW-0732">Signal</keyword>
<accession>A0A364XVU9</accession>
<evidence type="ECO:0000313" key="3">
    <source>
        <dbReference type="Proteomes" id="UP000251889"/>
    </source>
</evidence>
<dbReference type="Proteomes" id="UP000251889">
    <property type="component" value="Unassembled WGS sequence"/>
</dbReference>
<feature type="signal peptide" evidence="1">
    <location>
        <begin position="1"/>
        <end position="20"/>
    </location>
</feature>
<evidence type="ECO:0000313" key="2">
    <source>
        <dbReference type="EMBL" id="RAV97847.1"/>
    </source>
</evidence>
<dbReference type="OrthoDB" id="9803764at2"/>